<dbReference type="PRINTS" id="PR01908">
    <property type="entry name" value="ADSPHPHTASE"/>
</dbReference>
<dbReference type="VEuPathDB" id="FungiDB:HpaG810493"/>
<dbReference type="Pfam" id="PF00782">
    <property type="entry name" value="DSPc"/>
    <property type="match status" value="1"/>
</dbReference>
<keyword evidence="1" id="KW-0378">Hydrolase</keyword>
<dbReference type="SMART" id="SM00195">
    <property type="entry name" value="DSPc"/>
    <property type="match status" value="1"/>
</dbReference>
<dbReference type="InterPro" id="IPR029021">
    <property type="entry name" value="Prot-tyrosine_phosphatase-like"/>
</dbReference>
<dbReference type="CDD" id="cd14498">
    <property type="entry name" value="DSP"/>
    <property type="match status" value="1"/>
</dbReference>
<dbReference type="PROSITE" id="PS50054">
    <property type="entry name" value="TYR_PHOSPHATASE_DUAL"/>
    <property type="match status" value="1"/>
</dbReference>
<accession>M4BVF1</accession>
<dbReference type="EMBL" id="JH597979">
    <property type="status" value="NOT_ANNOTATED_CDS"/>
    <property type="molecule type" value="Genomic_DNA"/>
</dbReference>
<protein>
    <submittedName>
        <fullName evidence="6">Uncharacterized protein</fullName>
    </submittedName>
</protein>
<evidence type="ECO:0000256" key="1">
    <source>
        <dbReference type="ARBA" id="ARBA00022801"/>
    </source>
</evidence>
<evidence type="ECO:0000256" key="3">
    <source>
        <dbReference type="SAM" id="MobiDB-lite"/>
    </source>
</evidence>
<feature type="region of interest" description="Disordered" evidence="3">
    <location>
        <begin position="277"/>
        <end position="301"/>
    </location>
</feature>
<feature type="domain" description="Tyrosine specific protein phosphatases" evidence="5">
    <location>
        <begin position="381"/>
        <end position="438"/>
    </location>
</feature>
<dbReference type="SUPFAM" id="SSF52799">
    <property type="entry name" value="(Phosphotyrosine protein) phosphatases II"/>
    <property type="match status" value="1"/>
</dbReference>
<sequence>MDSTSSSQEATADNDEQNPKSSRYFVSGLSLDPTRPTSSSSYESFRANEKELLLHLEATTKVRRQAVTKESPVLTRCYSDGKIHATLTAMRDAASTVEEGDDAFVTSSIAFDELLTARDDDFSASRVCPTWMLHVEGDPTKPPPFVTTSSDNKTTSLRQSADNCVMVRPSTLNKRICSHQESFVQSKTSATISSCSWTPSLTQARKRSLGSPDTTHFGSTCPTDKRASVPVKMNLESLSSAVAGTLRSSPLSLLTPVIDELLPRGIASVPKRTCSFQQRRSRNPGNLSLDLSQMDQTASGPRTSTTMALQRLQDQVALCSKVTDFLYIGGAVAAKNKPLLLQNGITHVINCAASVAPASFPEDFSYYNIELRDHSSQDIARHFYSMFDFIERAREGGGRIFLHCVKGISRSPTMAIAYLMWHKSIGMYKALDFVRQARSVVDPNAGFIFQLTEWEQQHPDGRLRFERTIVFRLDVTFAINSDKKNKCNGQKRVKNNPLFVPLLGIDERHFRDPTKDVGEQCLIVASADYMFIWCGTDVSGDHVEIAESGAAILQRYEAFPMKCDRVWQGQEPAAFWDLVSVDVR</sequence>
<dbReference type="GO" id="GO:0004721">
    <property type="term" value="F:phosphoprotein phosphatase activity"/>
    <property type="evidence" value="ECO:0007669"/>
    <property type="project" value="UniProtKB-KW"/>
</dbReference>
<feature type="region of interest" description="Disordered" evidence="3">
    <location>
        <begin position="1"/>
        <end position="43"/>
    </location>
</feature>
<dbReference type="FunFam" id="3.90.190.10:FF:000130">
    <property type="entry name" value="Dual specificity protein phosphatase, putative"/>
    <property type="match status" value="1"/>
</dbReference>
<reference evidence="6" key="2">
    <citation type="submission" date="2015-06" db="UniProtKB">
        <authorList>
            <consortium name="EnsemblProtists"/>
        </authorList>
    </citation>
    <scope>IDENTIFICATION</scope>
    <source>
        <strain evidence="6">Emoy2</strain>
    </source>
</reference>
<dbReference type="InterPro" id="IPR000387">
    <property type="entry name" value="Tyr_Pase_dom"/>
</dbReference>
<dbReference type="eggNOG" id="KOG1716">
    <property type="taxonomic scope" value="Eukaryota"/>
</dbReference>
<dbReference type="PANTHER" id="PTHR46381">
    <property type="entry name" value="MKPA PROTEIN"/>
    <property type="match status" value="1"/>
</dbReference>
<keyword evidence="7" id="KW-1185">Reference proteome</keyword>
<dbReference type="InterPro" id="IPR020422">
    <property type="entry name" value="TYR_PHOSPHATASE_DUAL_dom"/>
</dbReference>
<dbReference type="EnsemblProtists" id="HpaT810493">
    <property type="protein sequence ID" value="HpaP810493"/>
    <property type="gene ID" value="HpaG810493"/>
</dbReference>
<evidence type="ECO:0000259" key="4">
    <source>
        <dbReference type="PROSITE" id="PS50054"/>
    </source>
</evidence>
<dbReference type="PROSITE" id="PS00383">
    <property type="entry name" value="TYR_PHOSPHATASE_1"/>
    <property type="match status" value="1"/>
</dbReference>
<dbReference type="InterPro" id="IPR000340">
    <property type="entry name" value="Dual-sp_phosphatase_cat-dom"/>
</dbReference>
<dbReference type="HOGENOM" id="CLU_031670_0_0_1"/>
<dbReference type="Gene3D" id="3.90.190.10">
    <property type="entry name" value="Protein tyrosine phosphatase superfamily"/>
    <property type="match status" value="1"/>
</dbReference>
<reference evidence="7" key="1">
    <citation type="journal article" date="2010" name="Science">
        <title>Signatures of adaptation to obligate biotrophy in the Hyaloperonospora arabidopsidis genome.</title>
        <authorList>
            <person name="Baxter L."/>
            <person name="Tripathy S."/>
            <person name="Ishaque N."/>
            <person name="Boot N."/>
            <person name="Cabral A."/>
            <person name="Kemen E."/>
            <person name="Thines M."/>
            <person name="Ah-Fong A."/>
            <person name="Anderson R."/>
            <person name="Badejoko W."/>
            <person name="Bittner-Eddy P."/>
            <person name="Boore J.L."/>
            <person name="Chibucos M.C."/>
            <person name="Coates M."/>
            <person name="Dehal P."/>
            <person name="Delehaunty K."/>
            <person name="Dong S."/>
            <person name="Downton P."/>
            <person name="Dumas B."/>
            <person name="Fabro G."/>
            <person name="Fronick C."/>
            <person name="Fuerstenberg S.I."/>
            <person name="Fulton L."/>
            <person name="Gaulin E."/>
            <person name="Govers F."/>
            <person name="Hughes L."/>
            <person name="Humphray S."/>
            <person name="Jiang R.H."/>
            <person name="Judelson H."/>
            <person name="Kamoun S."/>
            <person name="Kyung K."/>
            <person name="Meijer H."/>
            <person name="Minx P."/>
            <person name="Morris P."/>
            <person name="Nelson J."/>
            <person name="Phuntumart V."/>
            <person name="Qutob D."/>
            <person name="Rehmany A."/>
            <person name="Rougon-Cardoso A."/>
            <person name="Ryden P."/>
            <person name="Torto-Alalibo T."/>
            <person name="Studholme D."/>
            <person name="Wang Y."/>
            <person name="Win J."/>
            <person name="Wood J."/>
            <person name="Clifton S.W."/>
            <person name="Rogers J."/>
            <person name="Van den Ackerveken G."/>
            <person name="Jones J.D."/>
            <person name="McDowell J.M."/>
            <person name="Beynon J."/>
            <person name="Tyler B.M."/>
        </authorList>
    </citation>
    <scope>NUCLEOTIDE SEQUENCE [LARGE SCALE GENOMIC DNA]</scope>
    <source>
        <strain evidence="7">Emoy2</strain>
    </source>
</reference>
<dbReference type="InParanoid" id="M4BVF1"/>
<dbReference type="PROSITE" id="PS50056">
    <property type="entry name" value="TYR_PHOSPHATASE_2"/>
    <property type="match status" value="1"/>
</dbReference>
<dbReference type="AlphaFoldDB" id="M4BVF1"/>
<dbReference type="STRING" id="559515.M4BVF1"/>
<feature type="domain" description="Tyrosine-protein phosphatase" evidence="4">
    <location>
        <begin position="318"/>
        <end position="460"/>
    </location>
</feature>
<evidence type="ECO:0000259" key="5">
    <source>
        <dbReference type="PROSITE" id="PS50056"/>
    </source>
</evidence>
<organism evidence="6 7">
    <name type="scientific">Hyaloperonospora arabidopsidis (strain Emoy2)</name>
    <name type="common">Downy mildew agent</name>
    <name type="synonym">Peronospora arabidopsidis</name>
    <dbReference type="NCBI Taxonomy" id="559515"/>
    <lineage>
        <taxon>Eukaryota</taxon>
        <taxon>Sar</taxon>
        <taxon>Stramenopiles</taxon>
        <taxon>Oomycota</taxon>
        <taxon>Peronosporomycetes</taxon>
        <taxon>Peronosporales</taxon>
        <taxon>Peronosporaceae</taxon>
        <taxon>Hyaloperonospora</taxon>
    </lineage>
</organism>
<dbReference type="OMA" id="ARHFYSM"/>
<dbReference type="Proteomes" id="UP000011713">
    <property type="component" value="Unassembled WGS sequence"/>
</dbReference>
<dbReference type="PANTHER" id="PTHR46381:SF2">
    <property type="entry name" value="MAP KINASE PHOSPHATASE"/>
    <property type="match status" value="1"/>
</dbReference>
<dbReference type="SUPFAM" id="SSF55753">
    <property type="entry name" value="Actin depolymerizing proteins"/>
    <property type="match status" value="1"/>
</dbReference>
<dbReference type="InterPro" id="IPR016130">
    <property type="entry name" value="Tyr_Pase_AS"/>
</dbReference>
<evidence type="ECO:0000256" key="2">
    <source>
        <dbReference type="ARBA" id="ARBA00022912"/>
    </source>
</evidence>
<keyword evidence="2" id="KW-0904">Protein phosphatase</keyword>
<evidence type="ECO:0000313" key="6">
    <source>
        <dbReference type="EnsemblProtists" id="HpaP810493"/>
    </source>
</evidence>
<name>M4BVF1_HYAAE</name>
<feature type="compositionally biased region" description="Polar residues" evidence="3">
    <location>
        <begin position="1"/>
        <end position="11"/>
    </location>
</feature>
<proteinExistence type="predicted"/>
<evidence type="ECO:0000313" key="7">
    <source>
        <dbReference type="Proteomes" id="UP000011713"/>
    </source>
</evidence>